<dbReference type="InterPro" id="IPR044152">
    <property type="entry name" value="YqjM-like"/>
</dbReference>
<dbReference type="PATRIC" id="fig|1423768.4.peg.1041"/>
<keyword evidence="5" id="KW-0560">Oxidoreductase</keyword>
<dbReference type="AlphaFoldDB" id="A0A0R1FL72"/>
<dbReference type="InterPro" id="IPR013785">
    <property type="entry name" value="Aldolase_TIM"/>
</dbReference>
<dbReference type="EMBL" id="AZCK01000016">
    <property type="protein sequence ID" value="KRK22629.1"/>
    <property type="molecule type" value="Genomic_DNA"/>
</dbReference>
<evidence type="ECO:0000256" key="5">
    <source>
        <dbReference type="ARBA" id="ARBA00023002"/>
    </source>
</evidence>
<keyword evidence="3" id="KW-0288">FMN</keyword>
<organism evidence="7 8">
    <name type="scientific">Apilactobacillus kunkeei DSM 12361 = ATCC 700308</name>
    <dbReference type="NCBI Taxonomy" id="1423768"/>
    <lineage>
        <taxon>Bacteria</taxon>
        <taxon>Bacillati</taxon>
        <taxon>Bacillota</taxon>
        <taxon>Bacilli</taxon>
        <taxon>Lactobacillales</taxon>
        <taxon>Lactobacillaceae</taxon>
        <taxon>Apilactobacillus</taxon>
    </lineage>
</organism>
<evidence type="ECO:0000256" key="3">
    <source>
        <dbReference type="ARBA" id="ARBA00022643"/>
    </source>
</evidence>
<dbReference type="GO" id="GO:0010181">
    <property type="term" value="F:FMN binding"/>
    <property type="evidence" value="ECO:0007669"/>
    <property type="project" value="InterPro"/>
</dbReference>
<dbReference type="GO" id="GO:0050661">
    <property type="term" value="F:NADP binding"/>
    <property type="evidence" value="ECO:0007669"/>
    <property type="project" value="InterPro"/>
</dbReference>
<evidence type="ECO:0000313" key="7">
    <source>
        <dbReference type="EMBL" id="KRK22629.1"/>
    </source>
</evidence>
<feature type="domain" description="NADH:flavin oxidoreductase/NADH oxidase N-terminal" evidence="6">
    <location>
        <begin position="5"/>
        <end position="331"/>
    </location>
</feature>
<dbReference type="PANTHER" id="PTHR43303:SF4">
    <property type="entry name" value="NADPH DEHYDROGENASE C23G7.10C-RELATED"/>
    <property type="match status" value="1"/>
</dbReference>
<dbReference type="InterPro" id="IPR001155">
    <property type="entry name" value="OxRdtase_FMN_N"/>
</dbReference>
<dbReference type="Gene3D" id="3.20.20.70">
    <property type="entry name" value="Aldolase class I"/>
    <property type="match status" value="1"/>
</dbReference>
<keyword evidence="2" id="KW-0285">Flavoprotein</keyword>
<evidence type="ECO:0000259" key="6">
    <source>
        <dbReference type="Pfam" id="PF00724"/>
    </source>
</evidence>
<gene>
    <name evidence="7" type="ORF">FD43_GL001034</name>
</gene>
<dbReference type="Proteomes" id="UP000051794">
    <property type="component" value="Unassembled WGS sequence"/>
</dbReference>
<evidence type="ECO:0000256" key="2">
    <source>
        <dbReference type="ARBA" id="ARBA00022630"/>
    </source>
</evidence>
<comment type="cofactor">
    <cofactor evidence="1">
        <name>FMN</name>
        <dbReference type="ChEBI" id="CHEBI:58210"/>
    </cofactor>
</comment>
<dbReference type="SUPFAM" id="SSF51395">
    <property type="entry name" value="FMN-linked oxidoreductases"/>
    <property type="match status" value="1"/>
</dbReference>
<accession>A0A0R1FL72</accession>
<sequence length="346" mass="37952">MDMSKLLAPANVGGLSLKNRVVMSPMCTYEVIRENGIATPFHFAHYGMRAISGVGLIITESTAVDPRGRISNNDLGLWNDEQVSEFSHLVDSLHYLGSKVGVQLNHAGRKAADEDVPVAPSSIAFSDDSNTPVELTKEDIANIVNEFGQAAKRANDAGVDMIEIHGAHGYLLNQFLSAVSNKRDDEYGGSLENRFRIVSEVIDAVKDNFAGPVWIRLSLIDYDDSGLQNTMADWQQIGKWLEEAGIKLIDVSTGGLLPKGPNFPVHDGYQTPFATELKRAVNIDVSTVGLLDNPGLAEYILQNNQADLIMEGRALLRNTNWLADAAKELHDHDFKVFDASYERGQK</sequence>
<dbReference type="CDD" id="cd02932">
    <property type="entry name" value="OYE_YqiM_FMN"/>
    <property type="match status" value="1"/>
</dbReference>
<dbReference type="PANTHER" id="PTHR43303">
    <property type="entry name" value="NADPH DEHYDROGENASE C23G7.10C-RELATED"/>
    <property type="match status" value="1"/>
</dbReference>
<reference evidence="7 8" key="1">
    <citation type="journal article" date="2015" name="Genome Announc.">
        <title>Expanding the biotechnology potential of lactobacilli through comparative genomics of 213 strains and associated genera.</title>
        <authorList>
            <person name="Sun Z."/>
            <person name="Harris H.M."/>
            <person name="McCann A."/>
            <person name="Guo C."/>
            <person name="Argimon S."/>
            <person name="Zhang W."/>
            <person name="Yang X."/>
            <person name="Jeffery I.B."/>
            <person name="Cooney J.C."/>
            <person name="Kagawa T.F."/>
            <person name="Liu W."/>
            <person name="Song Y."/>
            <person name="Salvetti E."/>
            <person name="Wrobel A."/>
            <person name="Rasinkangas P."/>
            <person name="Parkhill J."/>
            <person name="Rea M.C."/>
            <person name="O'Sullivan O."/>
            <person name="Ritari J."/>
            <person name="Douillard F.P."/>
            <person name="Paul Ross R."/>
            <person name="Yang R."/>
            <person name="Briner A.E."/>
            <person name="Felis G.E."/>
            <person name="de Vos W.M."/>
            <person name="Barrangou R."/>
            <person name="Klaenhammer T.R."/>
            <person name="Caufield P.W."/>
            <person name="Cui Y."/>
            <person name="Zhang H."/>
            <person name="O'Toole P.W."/>
        </authorList>
    </citation>
    <scope>NUCLEOTIDE SEQUENCE [LARGE SCALE GENOMIC DNA]</scope>
    <source>
        <strain evidence="7 8">DSM 12361</strain>
    </source>
</reference>
<protein>
    <submittedName>
        <fullName evidence="7">NADPH dehydrogenase</fullName>
    </submittedName>
</protein>
<dbReference type="GO" id="GO:0003959">
    <property type="term" value="F:NADPH dehydrogenase activity"/>
    <property type="evidence" value="ECO:0007669"/>
    <property type="project" value="InterPro"/>
</dbReference>
<proteinExistence type="predicted"/>
<dbReference type="Pfam" id="PF00724">
    <property type="entry name" value="Oxidored_FMN"/>
    <property type="match status" value="1"/>
</dbReference>
<evidence type="ECO:0000256" key="1">
    <source>
        <dbReference type="ARBA" id="ARBA00001917"/>
    </source>
</evidence>
<evidence type="ECO:0000256" key="4">
    <source>
        <dbReference type="ARBA" id="ARBA00022857"/>
    </source>
</evidence>
<name>A0A0R1FL72_9LACO</name>
<keyword evidence="4" id="KW-0521">NADP</keyword>
<evidence type="ECO:0000313" key="8">
    <source>
        <dbReference type="Proteomes" id="UP000051794"/>
    </source>
</evidence>
<comment type="caution">
    <text evidence="7">The sequence shown here is derived from an EMBL/GenBank/DDBJ whole genome shotgun (WGS) entry which is preliminary data.</text>
</comment>